<evidence type="ECO:0000259" key="2">
    <source>
        <dbReference type="Pfam" id="PF08241"/>
    </source>
</evidence>
<feature type="compositionally biased region" description="Acidic residues" evidence="1">
    <location>
        <begin position="66"/>
        <end position="77"/>
    </location>
</feature>
<dbReference type="GO" id="GO:0008757">
    <property type="term" value="F:S-adenosylmethionine-dependent methyltransferase activity"/>
    <property type="evidence" value="ECO:0007669"/>
    <property type="project" value="InterPro"/>
</dbReference>
<name>A0A418B992_9STRA</name>
<dbReference type="AlphaFoldDB" id="A0A418B992"/>
<dbReference type="EMBL" id="QUSY01000018">
    <property type="protein sequence ID" value="RHY34781.1"/>
    <property type="molecule type" value="Genomic_DNA"/>
</dbReference>
<dbReference type="Pfam" id="PF08241">
    <property type="entry name" value="Methyltransf_11"/>
    <property type="match status" value="1"/>
</dbReference>
<keyword evidence="4" id="KW-1185">Reference proteome</keyword>
<evidence type="ECO:0000313" key="3">
    <source>
        <dbReference type="EMBL" id="RHY34781.1"/>
    </source>
</evidence>
<accession>A0A418B992</accession>
<dbReference type="SUPFAM" id="SSF53335">
    <property type="entry name" value="S-adenosyl-L-methionine-dependent methyltransferases"/>
    <property type="match status" value="1"/>
</dbReference>
<feature type="domain" description="Methyltransferase type 11" evidence="2">
    <location>
        <begin position="100"/>
        <end position="153"/>
    </location>
</feature>
<feature type="region of interest" description="Disordered" evidence="1">
    <location>
        <begin position="53"/>
        <end position="85"/>
    </location>
</feature>
<evidence type="ECO:0000313" key="4">
    <source>
        <dbReference type="Proteomes" id="UP000285060"/>
    </source>
</evidence>
<feature type="compositionally biased region" description="Polar residues" evidence="1">
    <location>
        <begin position="55"/>
        <end position="64"/>
    </location>
</feature>
<organism evidence="3 4">
    <name type="scientific">Aphanomyces invadans</name>
    <dbReference type="NCBI Taxonomy" id="157072"/>
    <lineage>
        <taxon>Eukaryota</taxon>
        <taxon>Sar</taxon>
        <taxon>Stramenopiles</taxon>
        <taxon>Oomycota</taxon>
        <taxon>Saprolegniomycetes</taxon>
        <taxon>Saprolegniales</taxon>
        <taxon>Verrucalvaceae</taxon>
        <taxon>Aphanomyces</taxon>
    </lineage>
</organism>
<protein>
    <recommendedName>
        <fullName evidence="2">Methyltransferase type 11 domain-containing protein</fullName>
    </recommendedName>
</protein>
<comment type="caution">
    <text evidence="3">The sequence shown here is derived from an EMBL/GenBank/DDBJ whole genome shotgun (WGS) entry which is preliminary data.</text>
</comment>
<gene>
    <name evidence="3" type="ORF">DYB32_000665</name>
</gene>
<proteinExistence type="predicted"/>
<dbReference type="Gene3D" id="3.40.50.150">
    <property type="entry name" value="Vaccinia Virus protein VP39"/>
    <property type="match status" value="1"/>
</dbReference>
<dbReference type="Proteomes" id="UP000285060">
    <property type="component" value="Unassembled WGS sequence"/>
</dbReference>
<sequence length="263" mass="29081">MLFDTRSFAIGFGRNLMATWEWQREAWAMLASDSISKSMRHTHTTDLHRMHVVIPSQSRPTAQPSSDEEGSKDDDEAKESREPNGWTVVNIQRLRHVDLVREMKDLHGIGANTVTAIYSSHALEHCGYGVHAADVSATLAEWHRVLKAGGALFLSVPDLSVLATLFVDPTLTPGQRFHVMRMMYGGQTDGHDFHKTGFDRVILDSFLTEAGFCNVTRVKSFGLFQDTSDLVFQGKSISLNVVAKACKRGQVPISVNLPATSPA</sequence>
<evidence type="ECO:0000256" key="1">
    <source>
        <dbReference type="SAM" id="MobiDB-lite"/>
    </source>
</evidence>
<dbReference type="InterPro" id="IPR029063">
    <property type="entry name" value="SAM-dependent_MTases_sf"/>
</dbReference>
<reference evidence="3 4" key="1">
    <citation type="submission" date="2018-08" db="EMBL/GenBank/DDBJ databases">
        <title>Aphanomyces genome sequencing and annotation.</title>
        <authorList>
            <person name="Minardi D."/>
            <person name="Oidtmann B."/>
            <person name="Van Der Giezen M."/>
            <person name="Studholme D.J."/>
        </authorList>
    </citation>
    <scope>NUCLEOTIDE SEQUENCE [LARGE SCALE GENOMIC DNA]</scope>
    <source>
        <strain evidence="3 4">NJM0002</strain>
    </source>
</reference>
<dbReference type="InterPro" id="IPR013216">
    <property type="entry name" value="Methyltransf_11"/>
</dbReference>
<dbReference type="VEuPathDB" id="FungiDB:H310_05885"/>